<keyword evidence="3" id="KW-1185">Reference proteome</keyword>
<sequence>MKTIKLLALLFISTLAISCSNDDDGHGDDHDSEEELITTVVYTLTNNADNTDVVTLTFTDLDGEGGADGTYDISGPLTANATYTGGIKLWNATENPAEDITEEVEGEADEHEFFYSNTAGLTITKTDVDGNGNPVGIETTIATGSAATGSITVILKHEPTKPNNGTSSDAGGSTDVEVTFSIEVQ</sequence>
<feature type="chain" id="PRO_5015732088" evidence="1">
    <location>
        <begin position="22"/>
        <end position="185"/>
    </location>
</feature>
<evidence type="ECO:0000313" key="3">
    <source>
        <dbReference type="Proteomes" id="UP000245375"/>
    </source>
</evidence>
<dbReference type="RefSeq" id="WP_109353863.1">
    <property type="nucleotide sequence ID" value="NZ_QFRI01000005.1"/>
</dbReference>
<proteinExistence type="predicted"/>
<protein>
    <submittedName>
        <fullName evidence="2">Type 1 periplasmic binding fold superfamily protein</fullName>
    </submittedName>
</protein>
<keyword evidence="1" id="KW-0732">Signal</keyword>
<dbReference type="PROSITE" id="PS51257">
    <property type="entry name" value="PROKAR_LIPOPROTEIN"/>
    <property type="match status" value="1"/>
</dbReference>
<evidence type="ECO:0000256" key="1">
    <source>
        <dbReference type="SAM" id="SignalP"/>
    </source>
</evidence>
<dbReference type="EMBL" id="QFRI01000005">
    <property type="protein sequence ID" value="PWH81545.1"/>
    <property type="molecule type" value="Genomic_DNA"/>
</dbReference>
<dbReference type="OrthoDB" id="713689at2"/>
<accession>A0A2U2X185</accession>
<reference evidence="3" key="3">
    <citation type="submission" date="2018-05" db="EMBL/GenBank/DDBJ databases">
        <authorList>
            <person name="Lu D."/>
        </authorList>
    </citation>
    <scope>NUCLEOTIDE SEQUENCE [LARGE SCALE GENOMIC DNA]</scope>
    <source>
        <strain evidence="3">ZY111</strain>
    </source>
</reference>
<dbReference type="AlphaFoldDB" id="A0A2U2X185"/>
<dbReference type="Proteomes" id="UP000245375">
    <property type="component" value="Unassembled WGS sequence"/>
</dbReference>
<organism evidence="2 3">
    <name type="scientific">Algibacter marinivivus</name>
    <dbReference type="NCBI Taxonomy" id="2100723"/>
    <lineage>
        <taxon>Bacteria</taxon>
        <taxon>Pseudomonadati</taxon>
        <taxon>Bacteroidota</taxon>
        <taxon>Flavobacteriia</taxon>
        <taxon>Flavobacteriales</taxon>
        <taxon>Flavobacteriaceae</taxon>
        <taxon>Algibacter</taxon>
    </lineage>
</organism>
<feature type="signal peptide" evidence="1">
    <location>
        <begin position="1"/>
        <end position="21"/>
    </location>
</feature>
<gene>
    <name evidence="2" type="ORF">DIS18_14680</name>
</gene>
<reference evidence="2 3" key="1">
    <citation type="submission" date="2018-05" db="EMBL/GenBank/DDBJ databases">
        <title>Algibacter marinivivus sp. nov., isolated from sample around a algae.</title>
        <authorList>
            <person name="Zhong X."/>
        </authorList>
    </citation>
    <scope>NUCLEOTIDE SEQUENCE [LARGE SCALE GENOMIC DNA]</scope>
    <source>
        <strain evidence="2 3">ZY111</strain>
    </source>
</reference>
<reference evidence="3" key="2">
    <citation type="submission" date="2018-05" db="EMBL/GenBank/DDBJ databases">
        <title>Algibacter marinivivus sp. nov., isolated from sample around a algae.</title>
        <authorList>
            <person name="Lu D."/>
        </authorList>
    </citation>
    <scope>NUCLEOTIDE SEQUENCE [LARGE SCALE GENOMIC DNA]</scope>
    <source>
        <strain evidence="3">ZY111</strain>
    </source>
</reference>
<evidence type="ECO:0000313" key="2">
    <source>
        <dbReference type="EMBL" id="PWH81545.1"/>
    </source>
</evidence>
<comment type="caution">
    <text evidence="2">The sequence shown here is derived from an EMBL/GenBank/DDBJ whole genome shotgun (WGS) entry which is preliminary data.</text>
</comment>
<name>A0A2U2X185_9FLAO</name>